<dbReference type="PANTHER" id="PTHR48043:SF159">
    <property type="entry name" value="EG:EG0003.4 PROTEIN-RELATED"/>
    <property type="match status" value="1"/>
</dbReference>
<reference evidence="5" key="1">
    <citation type="submission" date="2013-02" db="EMBL/GenBank/DDBJ databases">
        <authorList>
            <person name="Hughes D."/>
        </authorList>
    </citation>
    <scope>NUCLEOTIDE SEQUENCE</scope>
    <source>
        <strain>Durham</strain>
        <strain evidence="5">NC isolate 2 -- Noor lab</strain>
    </source>
</reference>
<accession>T1GTV7</accession>
<comment type="similarity">
    <text evidence="1">Belongs to the UDP-glycosyltransferase family.</text>
</comment>
<dbReference type="PANTHER" id="PTHR48043">
    <property type="entry name" value="EG:EG0003.4 PROTEIN-RELATED"/>
    <property type="match status" value="1"/>
</dbReference>
<dbReference type="InterPro" id="IPR050271">
    <property type="entry name" value="UDP-glycosyltransferase"/>
</dbReference>
<evidence type="ECO:0000313" key="5">
    <source>
        <dbReference type="Proteomes" id="UP000015102"/>
    </source>
</evidence>
<sequence>VKYEIDNFGYCFPFEPSNGSRILAIFPSSSKSHYFVGVSLMKGLAEKGHDITLIAPFKEKHPITNLKTIHLKEVFDYYEAIKKNALNLRNIGILQKSTHIFDYKVVETRLILENKNVQKLLDSAQEFDLIICEIKMSEALLGFGQHFKTPIIAMSASGTNKWTNYLVGNPSPLSYVRNTLLGFSSDMSFSDRAWNVAITTFEEIYYNFFYFHKQVSLYNKFFKDPKPALEDICKNVSLVLLT</sequence>
<dbReference type="HOGENOM" id="CLU_082528_0_0_1"/>
<dbReference type="Pfam" id="PF00201">
    <property type="entry name" value="UDPGT"/>
    <property type="match status" value="1"/>
</dbReference>
<evidence type="ECO:0000256" key="2">
    <source>
        <dbReference type="ARBA" id="ARBA00022676"/>
    </source>
</evidence>
<reference evidence="4" key="2">
    <citation type="submission" date="2015-06" db="UniProtKB">
        <authorList>
            <consortium name="EnsemblMetazoa"/>
        </authorList>
    </citation>
    <scope>IDENTIFICATION</scope>
</reference>
<dbReference type="STRING" id="36166.T1GTV7"/>
<organism evidence="4 5">
    <name type="scientific">Megaselia scalaris</name>
    <name type="common">Humpbacked fly</name>
    <name type="synonym">Phora scalaris</name>
    <dbReference type="NCBI Taxonomy" id="36166"/>
    <lineage>
        <taxon>Eukaryota</taxon>
        <taxon>Metazoa</taxon>
        <taxon>Ecdysozoa</taxon>
        <taxon>Arthropoda</taxon>
        <taxon>Hexapoda</taxon>
        <taxon>Insecta</taxon>
        <taxon>Pterygota</taxon>
        <taxon>Neoptera</taxon>
        <taxon>Endopterygota</taxon>
        <taxon>Diptera</taxon>
        <taxon>Brachycera</taxon>
        <taxon>Muscomorpha</taxon>
        <taxon>Platypezoidea</taxon>
        <taxon>Phoridae</taxon>
        <taxon>Megaseliini</taxon>
        <taxon>Megaselia</taxon>
    </lineage>
</organism>
<dbReference type="Proteomes" id="UP000015102">
    <property type="component" value="Unassembled WGS sequence"/>
</dbReference>
<dbReference type="InterPro" id="IPR002213">
    <property type="entry name" value="UDP_glucos_trans"/>
</dbReference>
<dbReference type="AlphaFoldDB" id="T1GTV7"/>
<evidence type="ECO:0000256" key="1">
    <source>
        <dbReference type="ARBA" id="ARBA00009995"/>
    </source>
</evidence>
<dbReference type="SUPFAM" id="SSF53756">
    <property type="entry name" value="UDP-Glycosyltransferase/glycogen phosphorylase"/>
    <property type="match status" value="1"/>
</dbReference>
<dbReference type="GO" id="GO:0008194">
    <property type="term" value="F:UDP-glycosyltransferase activity"/>
    <property type="evidence" value="ECO:0007669"/>
    <property type="project" value="InterPro"/>
</dbReference>
<proteinExistence type="inferred from homology"/>
<keyword evidence="2" id="KW-0328">Glycosyltransferase</keyword>
<dbReference type="EnsemblMetazoa" id="MESCA007151-RA">
    <property type="protein sequence ID" value="MESCA007151-PA"/>
    <property type="gene ID" value="MESCA007151"/>
</dbReference>
<dbReference type="EMBL" id="CAQQ02160379">
    <property type="status" value="NOT_ANNOTATED_CDS"/>
    <property type="molecule type" value="Genomic_DNA"/>
</dbReference>
<protein>
    <recommendedName>
        <fullName evidence="6">Glucuronosyltransferase</fullName>
    </recommendedName>
</protein>
<evidence type="ECO:0008006" key="6">
    <source>
        <dbReference type="Google" id="ProtNLM"/>
    </source>
</evidence>
<keyword evidence="3" id="KW-0808">Transferase</keyword>
<keyword evidence="5" id="KW-1185">Reference proteome</keyword>
<name>T1GTV7_MEGSC</name>
<dbReference type="FunFam" id="3.40.50.2000:FF:000144">
    <property type="entry name" value="UDP-glucuronosyltransferase"/>
    <property type="match status" value="1"/>
</dbReference>
<evidence type="ECO:0000256" key="3">
    <source>
        <dbReference type="ARBA" id="ARBA00022679"/>
    </source>
</evidence>
<dbReference type="OMA" id="MENPFEY"/>
<evidence type="ECO:0000313" key="4">
    <source>
        <dbReference type="EnsemblMetazoa" id="MESCA007151-PA"/>
    </source>
</evidence>